<dbReference type="GO" id="GO:0016020">
    <property type="term" value="C:membrane"/>
    <property type="evidence" value="ECO:0007669"/>
    <property type="project" value="TreeGrafter"/>
</dbReference>
<organism evidence="2 3">
    <name type="scientific">Candidatus Gemmiger excrementipullorum</name>
    <dbReference type="NCBI Taxonomy" id="2838610"/>
    <lineage>
        <taxon>Bacteria</taxon>
        <taxon>Bacillati</taxon>
        <taxon>Bacillota</taxon>
        <taxon>Clostridia</taxon>
        <taxon>Eubacteriales</taxon>
        <taxon>Gemmiger</taxon>
    </lineage>
</organism>
<dbReference type="AlphaFoldDB" id="A0A9D1Y0Y0"/>
<dbReference type="GO" id="GO:0016787">
    <property type="term" value="F:hydrolase activity"/>
    <property type="evidence" value="ECO:0007669"/>
    <property type="project" value="UniProtKB-KW"/>
</dbReference>
<dbReference type="EMBL" id="DXEI01000084">
    <property type="protein sequence ID" value="HIX94960.1"/>
    <property type="molecule type" value="Genomic_DNA"/>
</dbReference>
<dbReference type="PANTHER" id="PTHR43798:SF33">
    <property type="entry name" value="HYDROLASE, PUTATIVE (AFU_ORTHOLOGUE AFUA_2G14860)-RELATED"/>
    <property type="match status" value="1"/>
</dbReference>
<dbReference type="PANTHER" id="PTHR43798">
    <property type="entry name" value="MONOACYLGLYCEROL LIPASE"/>
    <property type="match status" value="1"/>
</dbReference>
<protein>
    <submittedName>
        <fullName evidence="2">Alpha/beta hydrolase</fullName>
    </submittedName>
</protein>
<dbReference type="InterPro" id="IPR029058">
    <property type="entry name" value="AB_hydrolase_fold"/>
</dbReference>
<keyword evidence="2" id="KW-0378">Hydrolase</keyword>
<dbReference type="SUPFAM" id="SSF53474">
    <property type="entry name" value="alpha/beta-Hydrolases"/>
    <property type="match status" value="1"/>
</dbReference>
<reference evidence="2" key="2">
    <citation type="submission" date="2021-04" db="EMBL/GenBank/DDBJ databases">
        <authorList>
            <person name="Gilroy R."/>
        </authorList>
    </citation>
    <scope>NUCLEOTIDE SEQUENCE</scope>
    <source>
        <strain evidence="2">ChiHecec2B26-7398</strain>
    </source>
</reference>
<proteinExistence type="predicted"/>
<sequence>MEEKTVTSPRGATHYWVSKPAAAGTPALVFLPGLTADHRLFEGQVAHFAGQYPLLVWDAPGHGKSRPYADFTYENHARELESILDAEGLSRVVLVGQSAGGFTAQLLIARRPGLAAGLFTIGSCPCDPVYYSASDRFWLNQTEWMLRAFPDKTLRRAMARACGATEAARQRMLDMLAPYGKKELCRLMALGFAGFVPEMRAVDIPCPVWLTVGEQDKTGKVRQYNEAWSKRAGYPLHIIPGAAHNANDDRPELINNLLERFLPQL</sequence>
<evidence type="ECO:0000313" key="2">
    <source>
        <dbReference type="EMBL" id="HIX94960.1"/>
    </source>
</evidence>
<evidence type="ECO:0000259" key="1">
    <source>
        <dbReference type="Pfam" id="PF12697"/>
    </source>
</evidence>
<gene>
    <name evidence="2" type="ORF">H9846_05840</name>
</gene>
<dbReference type="InterPro" id="IPR000073">
    <property type="entry name" value="AB_hydrolase_1"/>
</dbReference>
<dbReference type="Proteomes" id="UP000886751">
    <property type="component" value="Unassembled WGS sequence"/>
</dbReference>
<accession>A0A9D1Y0Y0</accession>
<name>A0A9D1Y0Y0_9FIRM</name>
<dbReference type="InterPro" id="IPR050266">
    <property type="entry name" value="AB_hydrolase_sf"/>
</dbReference>
<feature type="domain" description="AB hydrolase-1" evidence="1">
    <location>
        <begin position="28"/>
        <end position="254"/>
    </location>
</feature>
<dbReference type="Pfam" id="PF12697">
    <property type="entry name" value="Abhydrolase_6"/>
    <property type="match status" value="1"/>
</dbReference>
<reference evidence="2" key="1">
    <citation type="journal article" date="2021" name="PeerJ">
        <title>Extensive microbial diversity within the chicken gut microbiome revealed by metagenomics and culture.</title>
        <authorList>
            <person name="Gilroy R."/>
            <person name="Ravi A."/>
            <person name="Getino M."/>
            <person name="Pursley I."/>
            <person name="Horton D.L."/>
            <person name="Alikhan N.F."/>
            <person name="Baker D."/>
            <person name="Gharbi K."/>
            <person name="Hall N."/>
            <person name="Watson M."/>
            <person name="Adriaenssens E.M."/>
            <person name="Foster-Nyarko E."/>
            <person name="Jarju S."/>
            <person name="Secka A."/>
            <person name="Antonio M."/>
            <person name="Oren A."/>
            <person name="Chaudhuri R.R."/>
            <person name="La Ragione R."/>
            <person name="Hildebrand F."/>
            <person name="Pallen M.J."/>
        </authorList>
    </citation>
    <scope>NUCLEOTIDE SEQUENCE</scope>
    <source>
        <strain evidence="2">ChiHecec2B26-7398</strain>
    </source>
</reference>
<evidence type="ECO:0000313" key="3">
    <source>
        <dbReference type="Proteomes" id="UP000886751"/>
    </source>
</evidence>
<dbReference type="Gene3D" id="3.40.50.1820">
    <property type="entry name" value="alpha/beta hydrolase"/>
    <property type="match status" value="1"/>
</dbReference>
<comment type="caution">
    <text evidence="2">The sequence shown here is derived from an EMBL/GenBank/DDBJ whole genome shotgun (WGS) entry which is preliminary data.</text>
</comment>